<comment type="caution">
    <text evidence="1">The sequence shown here is derived from an EMBL/GenBank/DDBJ whole genome shotgun (WGS) entry which is preliminary data.</text>
</comment>
<protein>
    <recommendedName>
        <fullName evidence="3">DUF1795 domain-containing protein</fullName>
    </recommendedName>
</protein>
<evidence type="ECO:0000313" key="2">
    <source>
        <dbReference type="Proteomes" id="UP000094828"/>
    </source>
</evidence>
<dbReference type="OrthoDB" id="213056at2"/>
<dbReference type="AlphaFoldDB" id="A0A1C3EC13"/>
<keyword evidence="2" id="KW-1185">Reference proteome</keyword>
<dbReference type="STRING" id="1841610.A6X21_05480"/>
<gene>
    <name evidence="1" type="ORF">A6X21_05480</name>
</gene>
<reference evidence="1 2" key="1">
    <citation type="submission" date="2016-05" db="EMBL/GenBank/DDBJ databases">
        <title>Genomic and physiological characterization of Planctopirus sp. isolated from fresh water lake.</title>
        <authorList>
            <person name="Subhash Y."/>
            <person name="Ramana C."/>
        </authorList>
    </citation>
    <scope>NUCLEOTIDE SEQUENCE [LARGE SCALE GENOMIC DNA]</scope>
    <source>
        <strain evidence="1 2">JC280</strain>
    </source>
</reference>
<dbReference type="RefSeq" id="WP_068848252.1">
    <property type="nucleotide sequence ID" value="NZ_LYDR01000103.1"/>
</dbReference>
<evidence type="ECO:0008006" key="3">
    <source>
        <dbReference type="Google" id="ProtNLM"/>
    </source>
</evidence>
<dbReference type="EMBL" id="LYDR01000103">
    <property type="protein sequence ID" value="ODA30734.1"/>
    <property type="molecule type" value="Genomic_DNA"/>
</dbReference>
<name>A0A1C3EC13_9PLAN</name>
<organism evidence="1 2">
    <name type="scientific">Planctopirus hydrillae</name>
    <dbReference type="NCBI Taxonomy" id="1841610"/>
    <lineage>
        <taxon>Bacteria</taxon>
        <taxon>Pseudomonadati</taxon>
        <taxon>Planctomycetota</taxon>
        <taxon>Planctomycetia</taxon>
        <taxon>Planctomycetales</taxon>
        <taxon>Planctomycetaceae</taxon>
        <taxon>Planctopirus</taxon>
    </lineage>
</organism>
<dbReference type="Proteomes" id="UP000094828">
    <property type="component" value="Unassembled WGS sequence"/>
</dbReference>
<proteinExistence type="predicted"/>
<accession>A0A1C3EC13</accession>
<evidence type="ECO:0000313" key="1">
    <source>
        <dbReference type="EMBL" id="ODA30734.1"/>
    </source>
</evidence>
<sequence>MTGDLATFEGHGIKFVYPVNWPVSEEGNDETVTITVNSKGCSFFSVVVMDPPQDPEDVIEQIVETYREIYPEMDEYPLFIPSAAPGMHAARELDFVCLDLVTTVSLHAFRTGERTLLTLVQGPDKELEEVSPLLEAIAKSVKADDGMTQEPTLEDA</sequence>